<comment type="caution">
    <text evidence="9">The sequence shown here is derived from an EMBL/GenBank/DDBJ whole genome shotgun (WGS) entry which is preliminary data.</text>
</comment>
<name>A0A9Q3CIU9_9BASI</name>
<dbReference type="GO" id="GO:0003964">
    <property type="term" value="F:RNA-directed DNA polymerase activity"/>
    <property type="evidence" value="ECO:0007669"/>
    <property type="project" value="UniProtKB-KW"/>
</dbReference>
<evidence type="ECO:0000256" key="2">
    <source>
        <dbReference type="ARBA" id="ARBA00022695"/>
    </source>
</evidence>
<evidence type="ECO:0000259" key="8">
    <source>
        <dbReference type="Pfam" id="PF17917"/>
    </source>
</evidence>
<evidence type="ECO:0000313" key="10">
    <source>
        <dbReference type="Proteomes" id="UP000765509"/>
    </source>
</evidence>
<reference evidence="9" key="1">
    <citation type="submission" date="2021-03" db="EMBL/GenBank/DDBJ databases">
        <title>Draft genome sequence of rust myrtle Austropuccinia psidii MF-1, a brazilian biotype.</title>
        <authorList>
            <person name="Quecine M.C."/>
            <person name="Pachon D.M.R."/>
            <person name="Bonatelli M.L."/>
            <person name="Correr F.H."/>
            <person name="Franceschini L.M."/>
            <person name="Leite T.F."/>
            <person name="Margarido G.R.A."/>
            <person name="Almeida C.A."/>
            <person name="Ferrarezi J.A."/>
            <person name="Labate C.A."/>
        </authorList>
    </citation>
    <scope>NUCLEOTIDE SEQUENCE</scope>
    <source>
        <strain evidence="9">MF-1</strain>
    </source>
</reference>
<protein>
    <recommendedName>
        <fullName evidence="8">Reverse transcriptase RNase H-like domain-containing protein</fullName>
    </recommendedName>
</protein>
<keyword evidence="4" id="KW-0255">Endonuclease</keyword>
<dbReference type="GO" id="GO:0016787">
    <property type="term" value="F:hydrolase activity"/>
    <property type="evidence" value="ECO:0007669"/>
    <property type="project" value="UniProtKB-KW"/>
</dbReference>
<keyword evidence="3" id="KW-0540">Nuclease</keyword>
<dbReference type="InterPro" id="IPR041373">
    <property type="entry name" value="RT_RNaseH"/>
</dbReference>
<evidence type="ECO:0000256" key="7">
    <source>
        <dbReference type="SAM" id="MobiDB-lite"/>
    </source>
</evidence>
<proteinExistence type="predicted"/>
<dbReference type="SUPFAM" id="SSF56672">
    <property type="entry name" value="DNA/RNA polymerases"/>
    <property type="match status" value="1"/>
</dbReference>
<feature type="domain" description="Reverse transcriptase RNase H-like" evidence="8">
    <location>
        <begin position="4"/>
        <end position="96"/>
    </location>
</feature>
<evidence type="ECO:0000256" key="6">
    <source>
        <dbReference type="ARBA" id="ARBA00022918"/>
    </source>
</evidence>
<keyword evidence="5" id="KW-0378">Hydrolase</keyword>
<dbReference type="PANTHER" id="PTHR34072:SF58">
    <property type="entry name" value="DNA (CYTOSINE-5-)-METHYLTRANSFERASE"/>
    <property type="match status" value="1"/>
</dbReference>
<dbReference type="Proteomes" id="UP000765509">
    <property type="component" value="Unassembled WGS sequence"/>
</dbReference>
<accession>A0A9Q3CIU9</accession>
<dbReference type="Pfam" id="PF17917">
    <property type="entry name" value="RT_RNaseH"/>
    <property type="match status" value="1"/>
</dbReference>
<evidence type="ECO:0000256" key="1">
    <source>
        <dbReference type="ARBA" id="ARBA00022679"/>
    </source>
</evidence>
<dbReference type="PANTHER" id="PTHR34072">
    <property type="entry name" value="ENZYMATIC POLYPROTEIN-RELATED"/>
    <property type="match status" value="1"/>
</dbReference>
<dbReference type="InterPro" id="IPR043502">
    <property type="entry name" value="DNA/RNA_pol_sf"/>
</dbReference>
<dbReference type="EMBL" id="AVOT02007708">
    <property type="protein sequence ID" value="MBW0484492.1"/>
    <property type="molecule type" value="Genomic_DNA"/>
</dbReference>
<sequence length="186" mass="21457">MNIQGLGVALHQRRIVDGEPREGLICYISRKFKDSEAIYGATQTECLFLVWELEKTYSYLEGAVFEVYTDFTALKSFLNMKTTNRHILRWQIAIQEHRGNMSIIYKAGKIHTNADGLSRWPFENIEINPAYEPEVASKIPIHIMEIYRKKNIRFANWEPGSGTPDTNQSRPEEKETPIFEKSSSGL</sequence>
<evidence type="ECO:0000256" key="4">
    <source>
        <dbReference type="ARBA" id="ARBA00022759"/>
    </source>
</evidence>
<evidence type="ECO:0000256" key="3">
    <source>
        <dbReference type="ARBA" id="ARBA00022722"/>
    </source>
</evidence>
<dbReference type="CDD" id="cd09274">
    <property type="entry name" value="RNase_HI_RT_Ty3"/>
    <property type="match status" value="1"/>
</dbReference>
<dbReference type="AlphaFoldDB" id="A0A9Q3CIU9"/>
<evidence type="ECO:0000256" key="5">
    <source>
        <dbReference type="ARBA" id="ARBA00022801"/>
    </source>
</evidence>
<keyword evidence="6" id="KW-0695">RNA-directed DNA polymerase</keyword>
<dbReference type="OrthoDB" id="2595244at2759"/>
<keyword evidence="1" id="KW-0808">Transferase</keyword>
<feature type="region of interest" description="Disordered" evidence="7">
    <location>
        <begin position="157"/>
        <end position="186"/>
    </location>
</feature>
<keyword evidence="2" id="KW-0548">Nucleotidyltransferase</keyword>
<evidence type="ECO:0000313" key="9">
    <source>
        <dbReference type="EMBL" id="MBW0484492.1"/>
    </source>
</evidence>
<organism evidence="9 10">
    <name type="scientific">Austropuccinia psidii MF-1</name>
    <dbReference type="NCBI Taxonomy" id="1389203"/>
    <lineage>
        <taxon>Eukaryota</taxon>
        <taxon>Fungi</taxon>
        <taxon>Dikarya</taxon>
        <taxon>Basidiomycota</taxon>
        <taxon>Pucciniomycotina</taxon>
        <taxon>Pucciniomycetes</taxon>
        <taxon>Pucciniales</taxon>
        <taxon>Sphaerophragmiaceae</taxon>
        <taxon>Austropuccinia</taxon>
    </lineage>
</organism>
<keyword evidence="10" id="KW-1185">Reference proteome</keyword>
<gene>
    <name evidence="9" type="ORF">O181_024207</name>
</gene>
<dbReference type="GO" id="GO:0004519">
    <property type="term" value="F:endonuclease activity"/>
    <property type="evidence" value="ECO:0007669"/>
    <property type="project" value="UniProtKB-KW"/>
</dbReference>